<evidence type="ECO:0000256" key="1">
    <source>
        <dbReference type="SAM" id="MobiDB-lite"/>
    </source>
</evidence>
<dbReference type="AlphaFoldDB" id="A0A2M7Z5M4"/>
<accession>A0A2M7Z5M4</accession>
<evidence type="ECO:0000313" key="2">
    <source>
        <dbReference type="EMBL" id="PJA84888.1"/>
    </source>
</evidence>
<name>A0A2M7Z5M4_9BACT</name>
<protein>
    <submittedName>
        <fullName evidence="2">Uncharacterized protein</fullName>
    </submittedName>
</protein>
<dbReference type="Proteomes" id="UP000231034">
    <property type="component" value="Unassembled WGS sequence"/>
</dbReference>
<reference evidence="3" key="1">
    <citation type="submission" date="2017-09" db="EMBL/GenBank/DDBJ databases">
        <title>Depth-based differentiation of microbial function through sediment-hosted aquifers and enrichment of novel symbionts in the deep terrestrial subsurface.</title>
        <authorList>
            <person name="Probst A.J."/>
            <person name="Ladd B."/>
            <person name="Jarett J.K."/>
            <person name="Geller-Mcgrath D.E."/>
            <person name="Sieber C.M.K."/>
            <person name="Emerson J.B."/>
            <person name="Anantharaman K."/>
            <person name="Thomas B.C."/>
            <person name="Malmstrom R."/>
            <person name="Stieglmeier M."/>
            <person name="Klingl A."/>
            <person name="Woyke T."/>
            <person name="Ryan C.M."/>
            <person name="Banfield J.F."/>
        </authorList>
    </citation>
    <scope>NUCLEOTIDE SEQUENCE [LARGE SCALE GENOMIC DNA]</scope>
</reference>
<dbReference type="EMBL" id="PFVR01000011">
    <property type="protein sequence ID" value="PJA84888.1"/>
    <property type="molecule type" value="Genomic_DNA"/>
</dbReference>
<organism evidence="2 3">
    <name type="scientific">Candidatus Nealsonbacteria bacterium CG_4_9_14_3_um_filter_37_13</name>
    <dbReference type="NCBI Taxonomy" id="1974695"/>
    <lineage>
        <taxon>Bacteria</taxon>
        <taxon>Candidatus Nealsoniibacteriota</taxon>
    </lineage>
</organism>
<feature type="region of interest" description="Disordered" evidence="1">
    <location>
        <begin position="42"/>
        <end position="73"/>
    </location>
</feature>
<gene>
    <name evidence="2" type="ORF">CO145_00390</name>
</gene>
<evidence type="ECO:0000313" key="3">
    <source>
        <dbReference type="Proteomes" id="UP000231034"/>
    </source>
</evidence>
<proteinExistence type="predicted"/>
<sequence length="73" mass="8411">MREKFKNQSILDKAFKGKFLNKNVSPLIENLLRVEATDHKKIQEEIQKNQTKSRTPHQSKHGTGQTRYGASDS</sequence>
<comment type="caution">
    <text evidence="2">The sequence shown here is derived from an EMBL/GenBank/DDBJ whole genome shotgun (WGS) entry which is preliminary data.</text>
</comment>
<feature type="compositionally biased region" description="Polar residues" evidence="1">
    <location>
        <begin position="61"/>
        <end position="73"/>
    </location>
</feature>